<gene>
    <name evidence="1" type="ORF">EU91_0194</name>
</gene>
<dbReference type="AlphaFoldDB" id="A0A0A1ZJ60"/>
<name>A0A0A1ZJ60_PROMR</name>
<dbReference type="Proteomes" id="UP000030598">
    <property type="component" value="Unassembled WGS sequence"/>
</dbReference>
<evidence type="ECO:0000313" key="2">
    <source>
        <dbReference type="Proteomes" id="UP000030598"/>
    </source>
</evidence>
<dbReference type="EMBL" id="JNAH01000003">
    <property type="protein sequence ID" value="KGF88263.1"/>
    <property type="molecule type" value="Genomic_DNA"/>
</dbReference>
<accession>A0A0A1ZJ60</accession>
<evidence type="ECO:0000313" key="1">
    <source>
        <dbReference type="EMBL" id="KGF88263.1"/>
    </source>
</evidence>
<comment type="caution">
    <text evidence="1">The sequence shown here is derived from an EMBL/GenBank/DDBJ whole genome shotgun (WGS) entry which is preliminary data.</text>
</comment>
<organism evidence="1 2">
    <name type="scientific">Prochlorococcus marinus str. GP2</name>
    <dbReference type="NCBI Taxonomy" id="59925"/>
    <lineage>
        <taxon>Bacteria</taxon>
        <taxon>Bacillati</taxon>
        <taxon>Cyanobacteriota</taxon>
        <taxon>Cyanophyceae</taxon>
        <taxon>Synechococcales</taxon>
        <taxon>Prochlorococcaceae</taxon>
        <taxon>Prochlorococcus</taxon>
    </lineage>
</organism>
<sequence length="48" mass="5724">MRFLLSLYEICEDIKIQALVNIMPTKGDITRENQKYYLTIKLNKINSF</sequence>
<dbReference type="STRING" id="59925.EU91_0194"/>
<protein>
    <submittedName>
        <fullName evidence="1">Uncharacterized protein</fullName>
    </submittedName>
</protein>
<proteinExistence type="predicted"/>
<reference evidence="2" key="1">
    <citation type="journal article" date="2014" name="Sci. Data">
        <title>Genomes of diverse isolates of the marine cyanobacterium Prochlorococcus.</title>
        <authorList>
            <person name="Biller S."/>
            <person name="Berube P."/>
            <person name="Thompson J."/>
            <person name="Kelly L."/>
            <person name="Roggensack S."/>
            <person name="Awad L."/>
            <person name="Roache-Johnson K."/>
            <person name="Ding H."/>
            <person name="Giovannoni S.J."/>
            <person name="Moore L.R."/>
            <person name="Chisholm S.W."/>
        </authorList>
    </citation>
    <scope>NUCLEOTIDE SEQUENCE [LARGE SCALE GENOMIC DNA]</scope>
    <source>
        <strain evidence="2">GP2</strain>
    </source>
</reference>